<sequence length="74" mass="7967">MPVPGASSSWVNRRALTSLDMPHLDPPPQDQELIGGIVAPMAQDLAGKRLLTILTALCRALNCQPGDLLSYQNE</sequence>
<proteinExistence type="predicted"/>
<evidence type="ECO:0000313" key="2">
    <source>
        <dbReference type="EMBL" id="GES18978.1"/>
    </source>
</evidence>
<comment type="caution">
    <text evidence="2">The sequence shown here is derived from an EMBL/GenBank/DDBJ whole genome shotgun (WGS) entry which is preliminary data.</text>
</comment>
<evidence type="ECO:0000313" key="3">
    <source>
        <dbReference type="Proteomes" id="UP000377595"/>
    </source>
</evidence>
<dbReference type="InterPro" id="IPR001387">
    <property type="entry name" value="Cro/C1-type_HTH"/>
</dbReference>
<dbReference type="Pfam" id="PF13443">
    <property type="entry name" value="HTH_26"/>
    <property type="match status" value="1"/>
</dbReference>
<dbReference type="RefSeq" id="WP_218038205.1">
    <property type="nucleotide sequence ID" value="NZ_BAAAHM010000004.1"/>
</dbReference>
<gene>
    <name evidence="2" type="ORF">Aple_018730</name>
</gene>
<dbReference type="Proteomes" id="UP000377595">
    <property type="component" value="Unassembled WGS sequence"/>
</dbReference>
<feature type="domain" description="HTH cro/C1-type" evidence="1">
    <location>
        <begin position="51"/>
        <end position="73"/>
    </location>
</feature>
<keyword evidence="3" id="KW-1185">Reference proteome</keyword>
<reference evidence="2 3" key="1">
    <citation type="submission" date="2019-10" db="EMBL/GenBank/DDBJ databases">
        <title>Whole genome shotgun sequence of Acrocarpospora pleiomorpha NBRC 16267.</title>
        <authorList>
            <person name="Ichikawa N."/>
            <person name="Kimura A."/>
            <person name="Kitahashi Y."/>
            <person name="Komaki H."/>
            <person name="Oguchi A."/>
        </authorList>
    </citation>
    <scope>NUCLEOTIDE SEQUENCE [LARGE SCALE GENOMIC DNA]</scope>
    <source>
        <strain evidence="2 3">NBRC 16267</strain>
    </source>
</reference>
<name>A0A5M3XLG2_9ACTN</name>
<organism evidence="2 3">
    <name type="scientific">Acrocarpospora pleiomorpha</name>
    <dbReference type="NCBI Taxonomy" id="90975"/>
    <lineage>
        <taxon>Bacteria</taxon>
        <taxon>Bacillati</taxon>
        <taxon>Actinomycetota</taxon>
        <taxon>Actinomycetes</taxon>
        <taxon>Streptosporangiales</taxon>
        <taxon>Streptosporangiaceae</taxon>
        <taxon>Acrocarpospora</taxon>
    </lineage>
</organism>
<accession>A0A5M3XLG2</accession>
<evidence type="ECO:0000259" key="1">
    <source>
        <dbReference type="Pfam" id="PF13443"/>
    </source>
</evidence>
<dbReference type="AlphaFoldDB" id="A0A5M3XLG2"/>
<dbReference type="EMBL" id="BLAF01000009">
    <property type="protein sequence ID" value="GES18978.1"/>
    <property type="molecule type" value="Genomic_DNA"/>
</dbReference>
<protein>
    <recommendedName>
        <fullName evidence="1">HTH cro/C1-type domain-containing protein</fullName>
    </recommendedName>
</protein>